<gene>
    <name evidence="3" type="ORF">MX635_02065</name>
</gene>
<evidence type="ECO:0000313" key="4">
    <source>
        <dbReference type="Proteomes" id="UP001249945"/>
    </source>
</evidence>
<dbReference type="RefSeq" id="WP_311779893.1">
    <property type="nucleotide sequence ID" value="NZ_JALRMR010000002.1"/>
</dbReference>
<evidence type="ECO:0000256" key="1">
    <source>
        <dbReference type="ARBA" id="ARBA00022676"/>
    </source>
</evidence>
<evidence type="ECO:0000313" key="3">
    <source>
        <dbReference type="EMBL" id="MDT1973175.1"/>
    </source>
</evidence>
<proteinExistence type="predicted"/>
<dbReference type="CDD" id="cd06533">
    <property type="entry name" value="Glyco_transf_WecG_TagA"/>
    <property type="match status" value="1"/>
</dbReference>
<dbReference type="Pfam" id="PF03808">
    <property type="entry name" value="Glyco_tran_WecG"/>
    <property type="match status" value="1"/>
</dbReference>
<keyword evidence="2" id="KW-0808">Transferase</keyword>
<evidence type="ECO:0000256" key="2">
    <source>
        <dbReference type="ARBA" id="ARBA00022679"/>
    </source>
</evidence>
<organism evidence="3 4">
    <name type="scientific">Carnobacterium divergens</name>
    <name type="common">Lactobacillus divergens</name>
    <dbReference type="NCBI Taxonomy" id="2748"/>
    <lineage>
        <taxon>Bacteria</taxon>
        <taxon>Bacillati</taxon>
        <taxon>Bacillota</taxon>
        <taxon>Bacilli</taxon>
        <taxon>Lactobacillales</taxon>
        <taxon>Carnobacteriaceae</taxon>
        <taxon>Carnobacterium</taxon>
    </lineage>
</organism>
<dbReference type="AlphaFoldDB" id="A0AAW8R6C5"/>
<dbReference type="Proteomes" id="UP001249945">
    <property type="component" value="Unassembled WGS sequence"/>
</dbReference>
<dbReference type="GO" id="GO:0016758">
    <property type="term" value="F:hexosyltransferase activity"/>
    <property type="evidence" value="ECO:0007669"/>
    <property type="project" value="TreeGrafter"/>
</dbReference>
<accession>A0AAW8R6C5</accession>
<protein>
    <submittedName>
        <fullName evidence="3">WecB/TagA/CpsF family glycosyltransferase</fullName>
    </submittedName>
</protein>
<name>A0AAW8R6C5_CARDV</name>
<dbReference type="InterPro" id="IPR004629">
    <property type="entry name" value="WecG_TagA_CpsF"/>
</dbReference>
<dbReference type="PANTHER" id="PTHR34136:SF1">
    <property type="entry name" value="UDP-N-ACETYL-D-MANNOSAMINURONIC ACID TRANSFERASE"/>
    <property type="match status" value="1"/>
</dbReference>
<dbReference type="EMBL" id="JALRMR010000002">
    <property type="protein sequence ID" value="MDT1973175.1"/>
    <property type="molecule type" value="Genomic_DNA"/>
</dbReference>
<comment type="caution">
    <text evidence="3">The sequence shown here is derived from an EMBL/GenBank/DDBJ whole genome shotgun (WGS) entry which is preliminary data.</text>
</comment>
<sequence length="254" mass="29304">MDTKRIQLLGSYLNCLTMTETLLIIDEIIQQRIPTQHVVINASKINLMSENTDLREIINESPLINADGQSIVWAGRFLGADIPERVTGIDLFTELVKKAAVNGWRLYYFGSEEDVVRKVIALHKKEYPDLIVAGYRNGFFDDAESKEIAKEIYESHADILFVAFSSPKKEYWIHQYKDSLNVPFMMGVGGSFDVIAGKTKRAPKWMQNIGMEWFYRLIQEPKRMFSRYLKGNTKFIIKVLKTKIRGNGELRNEK</sequence>
<keyword evidence="1" id="KW-0328">Glycosyltransferase</keyword>
<dbReference type="NCBIfam" id="TIGR00696">
    <property type="entry name" value="wecG_tagA_cpsF"/>
    <property type="match status" value="1"/>
</dbReference>
<reference evidence="3" key="1">
    <citation type="submission" date="2022-04" db="EMBL/GenBank/DDBJ databases">
        <title>Draft genome sequences of lactic acid bacteria (LAB) strains involved in meat spoilage.</title>
        <authorList>
            <person name="Palevich N."/>
        </authorList>
    </citation>
    <scope>NUCLEOTIDE SEQUENCE</scope>
    <source>
        <strain evidence="3">9-14</strain>
    </source>
</reference>
<dbReference type="PANTHER" id="PTHR34136">
    <property type="match status" value="1"/>
</dbReference>